<evidence type="ECO:0000313" key="4">
    <source>
        <dbReference type="EMBL" id="MST83160.1"/>
    </source>
</evidence>
<protein>
    <submittedName>
        <fullName evidence="4">Hsp20/alpha crystallin family protein</fullName>
    </submittedName>
</protein>
<dbReference type="SUPFAM" id="SSF49764">
    <property type="entry name" value="HSP20-like chaperones"/>
    <property type="match status" value="1"/>
</dbReference>
<dbReference type="InterPro" id="IPR008978">
    <property type="entry name" value="HSP20-like_chaperone"/>
</dbReference>
<name>A0A7K0KCL2_9BACT</name>
<dbReference type="PANTHER" id="PTHR11527">
    <property type="entry name" value="HEAT-SHOCK PROTEIN 20 FAMILY MEMBER"/>
    <property type="match status" value="1"/>
</dbReference>
<dbReference type="Pfam" id="PF00011">
    <property type="entry name" value="HSP20"/>
    <property type="match status" value="1"/>
</dbReference>
<feature type="domain" description="SHSP" evidence="3">
    <location>
        <begin position="24"/>
        <end position="140"/>
    </location>
</feature>
<reference evidence="4 5" key="1">
    <citation type="submission" date="2019-08" db="EMBL/GenBank/DDBJ databases">
        <title>In-depth cultivation of the pig gut microbiome towards novel bacterial diversity and tailored functional studies.</title>
        <authorList>
            <person name="Wylensek D."/>
            <person name="Hitch T.C.A."/>
            <person name="Clavel T."/>
        </authorList>
    </citation>
    <scope>NUCLEOTIDE SEQUENCE [LARGE SCALE GENOMIC DNA]</scope>
    <source>
        <strain evidence="4 5">LKV-178-WT-2A</strain>
    </source>
</reference>
<comment type="caution">
    <text evidence="4">The sequence shown here is derived from an EMBL/GenBank/DDBJ whole genome shotgun (WGS) entry which is preliminary data.</text>
</comment>
<dbReference type="CDD" id="cd06464">
    <property type="entry name" value="ACD_sHsps-like"/>
    <property type="match status" value="1"/>
</dbReference>
<evidence type="ECO:0000256" key="2">
    <source>
        <dbReference type="RuleBase" id="RU003616"/>
    </source>
</evidence>
<organism evidence="4 5">
    <name type="scientific">Hallella mizrahii</name>
    <dbReference type="NCBI Taxonomy" id="2606637"/>
    <lineage>
        <taxon>Bacteria</taxon>
        <taxon>Pseudomonadati</taxon>
        <taxon>Bacteroidota</taxon>
        <taxon>Bacteroidia</taxon>
        <taxon>Bacteroidales</taxon>
        <taxon>Prevotellaceae</taxon>
        <taxon>Hallella</taxon>
    </lineage>
</organism>
<dbReference type="PROSITE" id="PS01031">
    <property type="entry name" value="SHSP"/>
    <property type="match status" value="1"/>
</dbReference>
<dbReference type="EMBL" id="VUNG01000001">
    <property type="protein sequence ID" value="MST83160.1"/>
    <property type="molecule type" value="Genomic_DNA"/>
</dbReference>
<dbReference type="RefSeq" id="WP_154532476.1">
    <property type="nucleotide sequence ID" value="NZ_VUNG01000001.1"/>
</dbReference>
<evidence type="ECO:0000259" key="3">
    <source>
        <dbReference type="PROSITE" id="PS01031"/>
    </source>
</evidence>
<gene>
    <name evidence="4" type="ORF">FYJ73_00400</name>
</gene>
<dbReference type="AlphaFoldDB" id="A0A7K0KCL2"/>
<evidence type="ECO:0000256" key="1">
    <source>
        <dbReference type="PROSITE-ProRule" id="PRU00285"/>
    </source>
</evidence>
<dbReference type="InterPro" id="IPR002068">
    <property type="entry name" value="A-crystallin/Hsp20_dom"/>
</dbReference>
<proteinExistence type="inferred from homology"/>
<sequence length="140" mass="16190">MLYPVFHYTMLDNALNEFLNNNRAAHVQTTTPAINVKENQAGYEIELAAPGMTKDDFHVSVDKDGVLNIKMEHKDEKQQENGTVRYLRREFSYANFEQRLQLPDDVDRDKIIARVEDGVLRIGLPRKTEKEEITKNIEVA</sequence>
<accession>A0A7K0KCL2</accession>
<dbReference type="InterPro" id="IPR031107">
    <property type="entry name" value="Small_HSP"/>
</dbReference>
<dbReference type="Gene3D" id="2.60.40.790">
    <property type="match status" value="1"/>
</dbReference>
<dbReference type="Proteomes" id="UP000438914">
    <property type="component" value="Unassembled WGS sequence"/>
</dbReference>
<keyword evidence="5" id="KW-1185">Reference proteome</keyword>
<evidence type="ECO:0000313" key="5">
    <source>
        <dbReference type="Proteomes" id="UP000438914"/>
    </source>
</evidence>
<comment type="similarity">
    <text evidence="1 2">Belongs to the small heat shock protein (HSP20) family.</text>
</comment>